<dbReference type="Proteomes" id="UP000595663">
    <property type="component" value="Chromosome"/>
</dbReference>
<evidence type="ECO:0000313" key="2">
    <source>
        <dbReference type="EMBL" id="BBB24870.1"/>
    </source>
</evidence>
<dbReference type="AlphaFoldDB" id="A0A7R6SRK2"/>
<evidence type="ECO:0000313" key="3">
    <source>
        <dbReference type="Proteomes" id="UP000595663"/>
    </source>
</evidence>
<name>A0A7R6SRK2_9GAMM</name>
<organism evidence="2 3">
    <name type="scientific">Amphritea japonica ATCC BAA-1530</name>
    <dbReference type="NCBI Taxonomy" id="1278309"/>
    <lineage>
        <taxon>Bacteria</taxon>
        <taxon>Pseudomonadati</taxon>
        <taxon>Pseudomonadota</taxon>
        <taxon>Gammaproteobacteria</taxon>
        <taxon>Oceanospirillales</taxon>
        <taxon>Oceanospirillaceae</taxon>
        <taxon>Amphritea</taxon>
    </lineage>
</organism>
<evidence type="ECO:0000256" key="1">
    <source>
        <dbReference type="SAM" id="Phobius"/>
    </source>
</evidence>
<keyword evidence="1" id="KW-1133">Transmembrane helix</keyword>
<feature type="transmembrane region" description="Helical" evidence="1">
    <location>
        <begin position="62"/>
        <end position="82"/>
    </location>
</feature>
<sequence length="347" mass="40036">MDDGFLMKNRNNPKLHKTFYFWLALFSPILIALDLAFVISFFSPELIFGFSASQINTLLIELKLPIAIAGLSIPFVAMVASIHRSSQTARQIDVQSNQNIFSNHFKHLEEFKKSYSEDAPKGWVSIESFYKDIYPNTILGSFTPNLPDIDPNIIIKQLYHDVENEPLELLNFCTERYSSIFHKMDVYLDLENIPYIKPSDILELFSKVHLAITLHGLHPSPYIITIESEVLIRELDRMYQVYDECWGNIDFIEGALTSIDVPDLYSHINSSLVLNRSSLYTGLAIAYVWYYALSATNRMLMLENMTLEKKEYMETTIASIRSMTLNEYNKFFDGQTGTIKTRYGITY</sequence>
<keyword evidence="1" id="KW-0812">Transmembrane</keyword>
<dbReference type="EMBL" id="AP014545">
    <property type="protein sequence ID" value="BBB24870.1"/>
    <property type="molecule type" value="Genomic_DNA"/>
</dbReference>
<protein>
    <submittedName>
        <fullName evidence="2">Uncharacterized protein</fullName>
    </submittedName>
</protein>
<accession>A0A7R6SRK2</accession>
<reference evidence="2 3" key="1">
    <citation type="journal article" date="2008" name="Int. J. Syst. Evol. Microbiol.">
        <title>Amphritea japonica sp. nov. and Amphritea balenae sp. nov., isolated from the sediment adjacent to sperm whale carcasses off Kagoshima, Japan.</title>
        <authorList>
            <person name="Miyazaki M."/>
            <person name="Nogi Y."/>
            <person name="Fujiwara Y."/>
            <person name="Kawato M."/>
            <person name="Nagahama T."/>
            <person name="Kubokawa K."/>
            <person name="Horikoshi K."/>
        </authorList>
    </citation>
    <scope>NUCLEOTIDE SEQUENCE [LARGE SCALE GENOMIC DNA]</scope>
    <source>
        <strain evidence="2 3">ATCC BAA-1530</strain>
    </source>
</reference>
<proteinExistence type="predicted"/>
<keyword evidence="3" id="KW-1185">Reference proteome</keyword>
<dbReference type="KEGG" id="ajp:AMJAP_0271"/>
<keyword evidence="1" id="KW-0472">Membrane</keyword>
<gene>
    <name evidence="2" type="ORF">AMJAP_0271</name>
</gene>
<feature type="transmembrane region" description="Helical" evidence="1">
    <location>
        <begin position="20"/>
        <end position="42"/>
    </location>
</feature>